<protein>
    <submittedName>
        <fullName evidence="2">Uncharacterized protein</fullName>
    </submittedName>
</protein>
<evidence type="ECO:0000256" key="1">
    <source>
        <dbReference type="SAM" id="MobiDB-lite"/>
    </source>
</evidence>
<evidence type="ECO:0000313" key="2">
    <source>
        <dbReference type="EMBL" id="CAE4592995.1"/>
    </source>
</evidence>
<reference evidence="2" key="1">
    <citation type="submission" date="2021-01" db="EMBL/GenBank/DDBJ databases">
        <authorList>
            <person name="Corre E."/>
            <person name="Pelletier E."/>
            <person name="Niang G."/>
            <person name="Scheremetjew M."/>
            <person name="Finn R."/>
            <person name="Kale V."/>
            <person name="Holt S."/>
            <person name="Cochrane G."/>
            <person name="Meng A."/>
            <person name="Brown T."/>
            <person name="Cohen L."/>
        </authorList>
    </citation>
    <scope>NUCLEOTIDE SEQUENCE</scope>
    <source>
        <strain evidence="2">CCMP3105</strain>
    </source>
</reference>
<name>A0A7S4V6P5_9DINO</name>
<feature type="region of interest" description="Disordered" evidence="1">
    <location>
        <begin position="146"/>
        <end position="172"/>
    </location>
</feature>
<accession>A0A7S4V6P5</accession>
<dbReference type="EMBL" id="HBNR01036621">
    <property type="protein sequence ID" value="CAE4592995.1"/>
    <property type="molecule type" value="Transcribed_RNA"/>
</dbReference>
<gene>
    <name evidence="2" type="ORF">AMON00008_LOCUS25206</name>
</gene>
<feature type="compositionally biased region" description="Low complexity" evidence="1">
    <location>
        <begin position="162"/>
        <end position="172"/>
    </location>
</feature>
<sequence length="315" mass="31166">MAAARQAASAGAGTAAEGTVVEPVGFAARGKDCPSVAAAEVATTEVADTEAEAAASCENVGGGASAEADTAIVCEAADAEAEGAASCGNVGEAASAEADTAIDCEASVPDLPVAGVPCRGEAMETIATGKRAMETIAGVTPAQEVRAGAEAAPTAGPPPAPSASSSGGAAAGRSRACGDGGVWAYVLVGEGSKQRIFAVLRGPAPSTPPPAGPAGAANPQTGTLLMQRSCNAGTGAAQGDAAVPPAVACTFRRLQRNAPEGQPRYRITCKKGFRFSSKTRPDGPQVCGAAAPFLPKPTKVVRMRFRRKQPPPWGR</sequence>
<dbReference type="AlphaFoldDB" id="A0A7S4V6P5"/>
<feature type="region of interest" description="Disordered" evidence="1">
    <location>
        <begin position="201"/>
        <end position="221"/>
    </location>
</feature>
<proteinExistence type="predicted"/>
<organism evidence="2">
    <name type="scientific">Alexandrium monilatum</name>
    <dbReference type="NCBI Taxonomy" id="311494"/>
    <lineage>
        <taxon>Eukaryota</taxon>
        <taxon>Sar</taxon>
        <taxon>Alveolata</taxon>
        <taxon>Dinophyceae</taxon>
        <taxon>Gonyaulacales</taxon>
        <taxon>Pyrocystaceae</taxon>
        <taxon>Alexandrium</taxon>
    </lineage>
</organism>